<protein>
    <submittedName>
        <fullName evidence="1">Uncharacterized protein</fullName>
    </submittedName>
</protein>
<comment type="caution">
    <text evidence="1">The sequence shown here is derived from an EMBL/GenBank/DDBJ whole genome shotgun (WGS) entry which is preliminary data.</text>
</comment>
<organism evidence="1 2">
    <name type="scientific">Aneurinibacillus aneurinilyticus ATCC 12856</name>
    <dbReference type="NCBI Taxonomy" id="649747"/>
    <lineage>
        <taxon>Bacteria</taxon>
        <taxon>Bacillati</taxon>
        <taxon>Bacillota</taxon>
        <taxon>Bacilli</taxon>
        <taxon>Bacillales</taxon>
        <taxon>Paenibacillaceae</taxon>
        <taxon>Aneurinibacillus group</taxon>
        <taxon>Aneurinibacillus</taxon>
    </lineage>
</organism>
<gene>
    <name evidence="1" type="ORF">HMPREF0083_04750</name>
</gene>
<evidence type="ECO:0000313" key="2">
    <source>
        <dbReference type="Proteomes" id="UP000016511"/>
    </source>
</evidence>
<dbReference type="HOGENOM" id="CLU_2244339_0_0_9"/>
<accession>U1Y4T5</accession>
<dbReference type="Proteomes" id="UP000016511">
    <property type="component" value="Unassembled WGS sequence"/>
</dbReference>
<dbReference type="AlphaFoldDB" id="U1Y4T5"/>
<evidence type="ECO:0000313" key="1">
    <source>
        <dbReference type="EMBL" id="ERI07177.1"/>
    </source>
</evidence>
<proteinExistence type="predicted"/>
<sequence length="104" mass="12199">MCLRYDEFLLMVIKKCMVWQLRLCTNFYITKALHGVAGMIFCKTLMAQYFAENHARRGSMSSDFANALKYDFMSSINCRFIHFLIAKYSFLTHPTSFKISQELV</sequence>
<reference evidence="1 2" key="1">
    <citation type="submission" date="2013-08" db="EMBL/GenBank/DDBJ databases">
        <authorList>
            <person name="Weinstock G."/>
            <person name="Sodergren E."/>
            <person name="Wylie T."/>
            <person name="Fulton L."/>
            <person name="Fulton R."/>
            <person name="Fronick C."/>
            <person name="O'Laughlin M."/>
            <person name="Godfrey J."/>
            <person name="Miner T."/>
            <person name="Herter B."/>
            <person name="Appelbaum E."/>
            <person name="Cordes M."/>
            <person name="Lek S."/>
            <person name="Wollam A."/>
            <person name="Pepin K.H."/>
            <person name="Palsikar V.B."/>
            <person name="Mitreva M."/>
            <person name="Wilson R.K."/>
        </authorList>
    </citation>
    <scope>NUCLEOTIDE SEQUENCE [LARGE SCALE GENOMIC DNA]</scope>
    <source>
        <strain evidence="1 2">ATCC 12856</strain>
    </source>
</reference>
<keyword evidence="2" id="KW-1185">Reference proteome</keyword>
<name>U1Y4T5_ANEAE</name>
<dbReference type="EMBL" id="AWSJ01000292">
    <property type="protein sequence ID" value="ERI07177.1"/>
    <property type="molecule type" value="Genomic_DNA"/>
</dbReference>